<name>A0A1W0A136_9STRA</name>
<dbReference type="EMBL" id="JNBS01000724">
    <property type="protein sequence ID" value="OQS03909.1"/>
    <property type="molecule type" value="Genomic_DNA"/>
</dbReference>
<comment type="caution">
    <text evidence="1">The sequence shown here is derived from an EMBL/GenBank/DDBJ whole genome shotgun (WGS) entry which is preliminary data.</text>
</comment>
<gene>
    <name evidence="1" type="ORF">THRCLA_21030</name>
</gene>
<dbReference type="STRING" id="74557.A0A1W0A136"/>
<accession>A0A1W0A136</accession>
<organism evidence="1 2">
    <name type="scientific">Thraustotheca clavata</name>
    <dbReference type="NCBI Taxonomy" id="74557"/>
    <lineage>
        <taxon>Eukaryota</taxon>
        <taxon>Sar</taxon>
        <taxon>Stramenopiles</taxon>
        <taxon>Oomycota</taxon>
        <taxon>Saprolegniomycetes</taxon>
        <taxon>Saprolegniales</taxon>
        <taxon>Achlyaceae</taxon>
        <taxon>Thraustotheca</taxon>
    </lineage>
</organism>
<evidence type="ECO:0000313" key="2">
    <source>
        <dbReference type="Proteomes" id="UP000243217"/>
    </source>
</evidence>
<reference evidence="1 2" key="1">
    <citation type="journal article" date="2014" name="Genome Biol. Evol.">
        <title>The secreted proteins of Achlya hypogyna and Thraustotheca clavata identify the ancestral oomycete secretome and reveal gene acquisitions by horizontal gene transfer.</title>
        <authorList>
            <person name="Misner I."/>
            <person name="Blouin N."/>
            <person name="Leonard G."/>
            <person name="Richards T.A."/>
            <person name="Lane C.E."/>
        </authorList>
    </citation>
    <scope>NUCLEOTIDE SEQUENCE [LARGE SCALE GENOMIC DNA]</scope>
    <source>
        <strain evidence="1 2">ATCC 34112</strain>
    </source>
</reference>
<sequence length="69" mass="7067">MSVNANNKAACKAALGRDCIPDVFVSSGAFVGHSENDVLPKMKGVATAFKPTQAKALGLSTKNFGVGDL</sequence>
<dbReference type="OrthoDB" id="10379380at2759"/>
<evidence type="ECO:0000313" key="1">
    <source>
        <dbReference type="EMBL" id="OQS03909.1"/>
    </source>
</evidence>
<protein>
    <submittedName>
        <fullName evidence="1">Uncharacterized protein</fullName>
    </submittedName>
</protein>
<dbReference type="AlphaFoldDB" id="A0A1W0A136"/>
<dbReference type="Proteomes" id="UP000243217">
    <property type="component" value="Unassembled WGS sequence"/>
</dbReference>
<keyword evidence="2" id="KW-1185">Reference proteome</keyword>
<proteinExistence type="predicted"/>